<protein>
    <recommendedName>
        <fullName evidence="3">DUF19 domain-containing protein</fullName>
    </recommendedName>
</protein>
<keyword evidence="2" id="KW-1185">Reference proteome</keyword>
<proteinExistence type="predicted"/>
<dbReference type="AlphaFoldDB" id="A0A9Q0RSK4"/>
<sequence>MLATVIGSFHLDRMVTAFSYYNQFHLGSMMPGAIIYPESSNMYANYDHSMASSEPEPQQNDANNVYSNMAQQFWSNNNNNNNNNNQYSTDSYYPSPIGREVEEQYSASEQQTATANDEQDVCSTGFVEHCLMQANSDGEQRLMLSMANNRTGQQQSERETLTQEFEGMCHVVIRFIDCLNAHYVKCSPVAPQSTNGMQQFTNAKDMFAQSWGELCADNGHIRNEYLRHATCIKKALSINNGQEQCQARFQSYFMSGQFSLDTVETAIQSGCCAFNEWQFCIDSVITKHCGYEASVSVHNLIDKASGGLVSNLCDKKTSARKSKVCMGKKGYGIGTKLQSLDPKINATLHKYIGIFSDFLDRIPDDEE</sequence>
<reference evidence="1" key="1">
    <citation type="submission" date="2022-12" db="EMBL/GenBank/DDBJ databases">
        <title>Genome assemblies of Blomia tropicalis.</title>
        <authorList>
            <person name="Cui Y."/>
        </authorList>
    </citation>
    <scope>NUCLEOTIDE SEQUENCE</scope>
    <source>
        <tissue evidence="1">Adult mites</tissue>
    </source>
</reference>
<dbReference type="EMBL" id="JAPWDV010000001">
    <property type="protein sequence ID" value="KAJ6224934.1"/>
    <property type="molecule type" value="Genomic_DNA"/>
</dbReference>
<comment type="caution">
    <text evidence="1">The sequence shown here is derived from an EMBL/GenBank/DDBJ whole genome shotgun (WGS) entry which is preliminary data.</text>
</comment>
<dbReference type="PANTHER" id="PTHR33964:SF1">
    <property type="entry name" value="RE45066P"/>
    <property type="match status" value="1"/>
</dbReference>
<evidence type="ECO:0000313" key="2">
    <source>
        <dbReference type="Proteomes" id="UP001142055"/>
    </source>
</evidence>
<evidence type="ECO:0008006" key="3">
    <source>
        <dbReference type="Google" id="ProtNLM"/>
    </source>
</evidence>
<dbReference type="OMA" id="NNGQEQC"/>
<dbReference type="PANTHER" id="PTHR33964">
    <property type="entry name" value="RE45066P-RELATED"/>
    <property type="match status" value="1"/>
</dbReference>
<evidence type="ECO:0000313" key="1">
    <source>
        <dbReference type="EMBL" id="KAJ6224934.1"/>
    </source>
</evidence>
<name>A0A9Q0RSK4_BLOTA</name>
<accession>A0A9Q0RSK4</accession>
<organism evidence="1 2">
    <name type="scientific">Blomia tropicalis</name>
    <name type="common">Mite</name>
    <dbReference type="NCBI Taxonomy" id="40697"/>
    <lineage>
        <taxon>Eukaryota</taxon>
        <taxon>Metazoa</taxon>
        <taxon>Ecdysozoa</taxon>
        <taxon>Arthropoda</taxon>
        <taxon>Chelicerata</taxon>
        <taxon>Arachnida</taxon>
        <taxon>Acari</taxon>
        <taxon>Acariformes</taxon>
        <taxon>Sarcoptiformes</taxon>
        <taxon>Astigmata</taxon>
        <taxon>Glycyphagoidea</taxon>
        <taxon>Echimyopodidae</taxon>
        <taxon>Blomia</taxon>
    </lineage>
</organism>
<dbReference type="Proteomes" id="UP001142055">
    <property type="component" value="Chromosome 1"/>
</dbReference>
<gene>
    <name evidence="1" type="ORF">RDWZM_003479</name>
</gene>